<dbReference type="PANTHER" id="PTHR43047:SF72">
    <property type="entry name" value="OSMOSENSING HISTIDINE PROTEIN KINASE SLN1"/>
    <property type="match status" value="1"/>
</dbReference>
<protein>
    <recommendedName>
        <fullName evidence="2">histidine kinase</fullName>
        <ecNumber evidence="2">2.7.13.3</ecNumber>
    </recommendedName>
</protein>
<dbReference type="SMART" id="SM00448">
    <property type="entry name" value="REC"/>
    <property type="match status" value="1"/>
</dbReference>
<dbReference type="SMART" id="SM00091">
    <property type="entry name" value="PAS"/>
    <property type="match status" value="2"/>
</dbReference>
<feature type="domain" description="PAS" evidence="8">
    <location>
        <begin position="284"/>
        <end position="356"/>
    </location>
</feature>
<dbReference type="EC" id="2.7.13.3" evidence="2"/>
<evidence type="ECO:0000259" key="6">
    <source>
        <dbReference type="PROSITE" id="PS50109"/>
    </source>
</evidence>
<gene>
    <name evidence="10" type="ORF">QM012_009373</name>
</gene>
<dbReference type="InterPro" id="IPR000700">
    <property type="entry name" value="PAS-assoc_C"/>
</dbReference>
<keyword evidence="11" id="KW-1185">Reference proteome</keyword>
<comment type="catalytic activity">
    <reaction evidence="1">
        <text>ATP + protein L-histidine = ADP + protein N-phospho-L-histidine.</text>
        <dbReference type="EC" id="2.7.13.3"/>
    </reaction>
</comment>
<dbReference type="InterPro" id="IPR003594">
    <property type="entry name" value="HATPase_dom"/>
</dbReference>
<comment type="caution">
    <text evidence="10">The sequence shown here is derived from an EMBL/GenBank/DDBJ whole genome shotgun (WGS) entry which is preliminary data.</text>
</comment>
<evidence type="ECO:0000313" key="11">
    <source>
        <dbReference type="Proteomes" id="UP001341245"/>
    </source>
</evidence>
<evidence type="ECO:0000256" key="3">
    <source>
        <dbReference type="ARBA" id="ARBA00022679"/>
    </source>
</evidence>
<dbReference type="InterPro" id="IPR001610">
    <property type="entry name" value="PAC"/>
</dbReference>
<evidence type="ECO:0000259" key="9">
    <source>
        <dbReference type="PROSITE" id="PS50113"/>
    </source>
</evidence>
<dbReference type="Gene3D" id="3.40.50.2300">
    <property type="match status" value="1"/>
</dbReference>
<dbReference type="PROSITE" id="PS50112">
    <property type="entry name" value="PAS"/>
    <property type="match status" value="1"/>
</dbReference>
<feature type="domain" description="Response regulatory" evidence="7">
    <location>
        <begin position="892"/>
        <end position="1025"/>
    </location>
</feature>
<dbReference type="CDD" id="cd17546">
    <property type="entry name" value="REC_hyHK_CKI1_RcsC-like"/>
    <property type="match status" value="1"/>
</dbReference>
<dbReference type="SMART" id="SM00387">
    <property type="entry name" value="HATPase_c"/>
    <property type="match status" value="1"/>
</dbReference>
<feature type="domain" description="PAC" evidence="9">
    <location>
        <begin position="494"/>
        <end position="553"/>
    </location>
</feature>
<dbReference type="Pfam" id="PF02518">
    <property type="entry name" value="HATPase_c"/>
    <property type="match status" value="1"/>
</dbReference>
<dbReference type="SUPFAM" id="SSF52172">
    <property type="entry name" value="CheY-like"/>
    <property type="match status" value="1"/>
</dbReference>
<organism evidence="10 11">
    <name type="scientific">Aureobasidium pullulans</name>
    <name type="common">Black yeast</name>
    <name type="synonym">Pullularia pullulans</name>
    <dbReference type="NCBI Taxonomy" id="5580"/>
    <lineage>
        <taxon>Eukaryota</taxon>
        <taxon>Fungi</taxon>
        <taxon>Dikarya</taxon>
        <taxon>Ascomycota</taxon>
        <taxon>Pezizomycotina</taxon>
        <taxon>Dothideomycetes</taxon>
        <taxon>Dothideomycetidae</taxon>
        <taxon>Dothideales</taxon>
        <taxon>Saccotheciaceae</taxon>
        <taxon>Aureobasidium</taxon>
    </lineage>
</organism>
<sequence length="1028" mass="115251">MEAWGDVAMDAVVTPLATAEATGRRVDLSDQSLVYERNGFLEEVFLSWTVIPLFGSTPGFYVTLTDVTETKLAEKRRAALRALNAAWDVVREPRKFWQSILRSLALDPFLFPFAFLYTVESNAGSENSIKSSPDSTHELRFKLAGSTGDTTVTSVLPEELGSSHFTLFSKSMNPTLLRQSKATRPIWPFLTQDCILVPVHSNRPEDIIAYLFLGTDSKRPYNENYRDWMHEFTRCLSNAATNVLLAEEEKRKQHYRAVQAAREQHLLATALANRDREAVAVTDQYQRTLKVVDMANVGIFDFDPEGRLMYANDAFKTITHCTSEMMRSDKLIFLDLTYPEDTEYLMSKWNGAVGGTPCTFEMRYKTPDGNGVWVLAAVIPVYENGLVTSISGCITNIHDTKLRETESVQRLQALERAKAWEQRFANFAEMAPIAIYFGTQSQQQLSYCNRAWFEMTGHPVVPFEQIDWTTTIYEDDIELVRTAWTRVFSTENPTTVQFRLRRSWADGNGVTIGPVWVTASALPEYNEDGSIKGIIGTMLDISALKFAETVQQMKVQEALEAKRQSSNFIDMTSQYIREKHIRNPLGAVFHCSDAAQETLADMTVLANQLASTTDSKIGEQLHELIASGIDSVSTIISCSQHQKRIVDDILVLSKLDSNLLQISPSTVKVKTLLHDVEKMFEAEAQRSNVQLATQAHASLEQLEVNWVMLDPGRVQQVLINLLTNAIKFCKKKSQRQVTIRVGASKIRPSENVLPHVDFVVAHSLHDSVYDDPKFEPQSFYLWFSVEDTGRGMSADEKSRIFARFTQGSPRTESEYGGSGLGLFISRELAELQGGEIGVASELHVGSTFAFFIKTRHTEAPVTANLHTNLSLQQKQQTDSTSQTHAAKKSDINILVVEDNAVNQKLLRQQLSKHGFTVTTADNGVDCLSQLQQTKHWRANASSIDAASIAVILMDIEMPLMDGLQATREIRKWEREGKMTGHVPIIAVSANARQEQRDLAVNAGMDDSISKPFRIAELVPKIERLAGWT</sequence>
<name>A0ABR0TGP2_AURPU</name>
<feature type="domain" description="Histidine kinase" evidence="6">
    <location>
        <begin position="576"/>
        <end position="856"/>
    </location>
</feature>
<dbReference type="InterPro" id="IPR035965">
    <property type="entry name" value="PAS-like_dom_sf"/>
</dbReference>
<dbReference type="Pfam" id="PF08447">
    <property type="entry name" value="PAS_3"/>
    <property type="match status" value="2"/>
</dbReference>
<dbReference type="NCBIfam" id="TIGR00229">
    <property type="entry name" value="sensory_box"/>
    <property type="match status" value="1"/>
</dbReference>
<evidence type="ECO:0000256" key="5">
    <source>
        <dbReference type="PROSITE-ProRule" id="PRU00169"/>
    </source>
</evidence>
<dbReference type="CDD" id="cd00130">
    <property type="entry name" value="PAS"/>
    <property type="match status" value="2"/>
</dbReference>
<accession>A0ABR0TGP2</accession>
<keyword evidence="5" id="KW-0597">Phosphoprotein</keyword>
<evidence type="ECO:0000256" key="2">
    <source>
        <dbReference type="ARBA" id="ARBA00012438"/>
    </source>
</evidence>
<dbReference type="PROSITE" id="PS50113">
    <property type="entry name" value="PAC"/>
    <property type="match status" value="1"/>
</dbReference>
<keyword evidence="4" id="KW-0418">Kinase</keyword>
<dbReference type="SUPFAM" id="SSF55874">
    <property type="entry name" value="ATPase domain of HSP90 chaperone/DNA topoisomerase II/histidine kinase"/>
    <property type="match status" value="1"/>
</dbReference>
<dbReference type="PANTHER" id="PTHR43047">
    <property type="entry name" value="TWO-COMPONENT HISTIDINE PROTEIN KINASE"/>
    <property type="match status" value="1"/>
</dbReference>
<proteinExistence type="predicted"/>
<dbReference type="Gene3D" id="1.10.287.130">
    <property type="match status" value="1"/>
</dbReference>
<dbReference type="SUPFAM" id="SSF55785">
    <property type="entry name" value="PYP-like sensor domain (PAS domain)"/>
    <property type="match status" value="2"/>
</dbReference>
<dbReference type="InterPro" id="IPR011006">
    <property type="entry name" value="CheY-like_superfamily"/>
</dbReference>
<dbReference type="SMART" id="SM00086">
    <property type="entry name" value="PAC"/>
    <property type="match status" value="2"/>
</dbReference>
<dbReference type="EMBL" id="JASGXD010000009">
    <property type="protein sequence ID" value="KAK6003602.1"/>
    <property type="molecule type" value="Genomic_DNA"/>
</dbReference>
<dbReference type="Pfam" id="PF00072">
    <property type="entry name" value="Response_reg"/>
    <property type="match status" value="1"/>
</dbReference>
<dbReference type="InterPro" id="IPR005467">
    <property type="entry name" value="His_kinase_dom"/>
</dbReference>
<dbReference type="PRINTS" id="PR00344">
    <property type="entry name" value="BCTRLSENSOR"/>
</dbReference>
<evidence type="ECO:0000256" key="1">
    <source>
        <dbReference type="ARBA" id="ARBA00000085"/>
    </source>
</evidence>
<reference evidence="10 11" key="1">
    <citation type="submission" date="2023-11" db="EMBL/GenBank/DDBJ databases">
        <title>Draft genome sequence and annotation of the polyextremotolerant black yeast-like fungus Aureobasidium pullulans NRRL 62042.</title>
        <authorList>
            <person name="Dielentheis-Frenken M.R.E."/>
            <person name="Wibberg D."/>
            <person name="Blank L.M."/>
            <person name="Tiso T."/>
        </authorList>
    </citation>
    <scope>NUCLEOTIDE SEQUENCE [LARGE SCALE GENOMIC DNA]</scope>
    <source>
        <strain evidence="10 11">NRRL 62042</strain>
    </source>
</reference>
<dbReference type="Proteomes" id="UP001341245">
    <property type="component" value="Unassembled WGS sequence"/>
</dbReference>
<dbReference type="InterPro" id="IPR000014">
    <property type="entry name" value="PAS"/>
</dbReference>
<evidence type="ECO:0000259" key="7">
    <source>
        <dbReference type="PROSITE" id="PS50110"/>
    </source>
</evidence>
<dbReference type="Gene3D" id="3.30.450.20">
    <property type="entry name" value="PAS domain"/>
    <property type="match status" value="3"/>
</dbReference>
<feature type="modified residue" description="4-aspartylphosphate" evidence="5">
    <location>
        <position position="954"/>
    </location>
</feature>
<dbReference type="Gene3D" id="3.30.565.10">
    <property type="entry name" value="Histidine kinase-like ATPase, C-terminal domain"/>
    <property type="match status" value="1"/>
</dbReference>
<evidence type="ECO:0000256" key="4">
    <source>
        <dbReference type="ARBA" id="ARBA00022777"/>
    </source>
</evidence>
<dbReference type="InterPro" id="IPR001789">
    <property type="entry name" value="Sig_transdc_resp-reg_receiver"/>
</dbReference>
<dbReference type="InterPro" id="IPR013655">
    <property type="entry name" value="PAS_fold_3"/>
</dbReference>
<dbReference type="PROSITE" id="PS50109">
    <property type="entry name" value="HIS_KIN"/>
    <property type="match status" value="1"/>
</dbReference>
<dbReference type="PROSITE" id="PS50110">
    <property type="entry name" value="RESPONSE_REGULATORY"/>
    <property type="match status" value="1"/>
</dbReference>
<dbReference type="InterPro" id="IPR036890">
    <property type="entry name" value="HATPase_C_sf"/>
</dbReference>
<dbReference type="InterPro" id="IPR004358">
    <property type="entry name" value="Sig_transdc_His_kin-like_C"/>
</dbReference>
<evidence type="ECO:0000313" key="10">
    <source>
        <dbReference type="EMBL" id="KAK6003602.1"/>
    </source>
</evidence>
<evidence type="ECO:0000259" key="8">
    <source>
        <dbReference type="PROSITE" id="PS50112"/>
    </source>
</evidence>
<keyword evidence="3" id="KW-0808">Transferase</keyword>